<reference evidence="1 2" key="1">
    <citation type="journal article" date="2015" name="Sci. Rep.">
        <title>The power of single molecule real-time sequencing technology in the de novo assembly of a eukaryotic genome.</title>
        <authorList>
            <person name="Sakai H."/>
            <person name="Naito K."/>
            <person name="Ogiso-Tanaka E."/>
            <person name="Takahashi Y."/>
            <person name="Iseki K."/>
            <person name="Muto C."/>
            <person name="Satou K."/>
            <person name="Teruya K."/>
            <person name="Shiroma A."/>
            <person name="Shimoji M."/>
            <person name="Hirano T."/>
            <person name="Itoh T."/>
            <person name="Kaga A."/>
            <person name="Tomooka N."/>
        </authorList>
    </citation>
    <scope>NUCLEOTIDE SEQUENCE [LARGE SCALE GENOMIC DNA]</scope>
    <source>
        <strain evidence="2">cv. Shumari</strain>
    </source>
</reference>
<evidence type="ECO:0000313" key="1">
    <source>
        <dbReference type="EMBL" id="BAT92345.1"/>
    </source>
</evidence>
<gene>
    <name evidence="1" type="primary">Vigan.07G104300</name>
    <name evidence="1" type="ORF">VIGAN_07104300</name>
</gene>
<sequence>RRAKLMASSQREGDFKEQFRRIYDYAHEVLRSNPGSTVKVKVNSDNGQSIFERCYVCLKHVRAILLVVGPSSV</sequence>
<organism evidence="1 2">
    <name type="scientific">Vigna angularis var. angularis</name>
    <dbReference type="NCBI Taxonomy" id="157739"/>
    <lineage>
        <taxon>Eukaryota</taxon>
        <taxon>Viridiplantae</taxon>
        <taxon>Streptophyta</taxon>
        <taxon>Embryophyta</taxon>
        <taxon>Tracheophyta</taxon>
        <taxon>Spermatophyta</taxon>
        <taxon>Magnoliopsida</taxon>
        <taxon>eudicotyledons</taxon>
        <taxon>Gunneridae</taxon>
        <taxon>Pentapetalae</taxon>
        <taxon>rosids</taxon>
        <taxon>fabids</taxon>
        <taxon>Fabales</taxon>
        <taxon>Fabaceae</taxon>
        <taxon>Papilionoideae</taxon>
        <taxon>50 kb inversion clade</taxon>
        <taxon>NPAAA clade</taxon>
        <taxon>indigoferoid/millettioid clade</taxon>
        <taxon>Phaseoleae</taxon>
        <taxon>Vigna</taxon>
    </lineage>
</organism>
<dbReference type="Proteomes" id="UP000291084">
    <property type="component" value="Chromosome 7"/>
</dbReference>
<feature type="non-terminal residue" evidence="1">
    <location>
        <position position="1"/>
    </location>
</feature>
<dbReference type="EMBL" id="AP015040">
    <property type="protein sequence ID" value="BAT92345.1"/>
    <property type="molecule type" value="Genomic_DNA"/>
</dbReference>
<protein>
    <submittedName>
        <fullName evidence="1">Uncharacterized protein</fullName>
    </submittedName>
</protein>
<accession>A0A0S3SHS7</accession>
<dbReference type="OrthoDB" id="1396815at2759"/>
<proteinExistence type="predicted"/>
<keyword evidence="2" id="KW-1185">Reference proteome</keyword>
<name>A0A0S3SHS7_PHAAN</name>
<evidence type="ECO:0000313" key="2">
    <source>
        <dbReference type="Proteomes" id="UP000291084"/>
    </source>
</evidence>
<dbReference type="AlphaFoldDB" id="A0A0S3SHS7"/>